<feature type="signal peptide" evidence="1">
    <location>
        <begin position="1"/>
        <end position="29"/>
    </location>
</feature>
<evidence type="ECO:0000256" key="1">
    <source>
        <dbReference type="SAM" id="SignalP"/>
    </source>
</evidence>
<evidence type="ECO:0008006" key="4">
    <source>
        <dbReference type="Google" id="ProtNLM"/>
    </source>
</evidence>
<comment type="caution">
    <text evidence="2">The sequence shown here is derived from an EMBL/GenBank/DDBJ whole genome shotgun (WGS) entry which is preliminary data.</text>
</comment>
<keyword evidence="3" id="KW-1185">Reference proteome</keyword>
<sequence>MIRHRTALGLAAGGAALAAIFVAPAAASADTVQSPIGTVTAEQYLGVYCDDLGAHVRVTVAGGLPGTSYAATGIGVFSGTSTFVTDGTGAGFTDLHNVWVHPEGGVTDGVGVTQVTVGAGSTVITVPAAINCPGQKGG</sequence>
<evidence type="ECO:0000313" key="3">
    <source>
        <dbReference type="Proteomes" id="UP000603200"/>
    </source>
</evidence>
<dbReference type="Proteomes" id="UP000603200">
    <property type="component" value="Unassembled WGS sequence"/>
</dbReference>
<reference evidence="2 3" key="1">
    <citation type="submission" date="2021-01" db="EMBL/GenBank/DDBJ databases">
        <title>Whole genome shotgun sequence of Actinoplanes humidus NBRC 14915.</title>
        <authorList>
            <person name="Komaki H."/>
            <person name="Tamura T."/>
        </authorList>
    </citation>
    <scope>NUCLEOTIDE SEQUENCE [LARGE SCALE GENOMIC DNA]</scope>
    <source>
        <strain evidence="2 3">NBRC 14915</strain>
    </source>
</reference>
<accession>A0ABQ4A7Z2</accession>
<gene>
    <name evidence="2" type="ORF">Ahu01nite_100100</name>
</gene>
<name>A0ABQ4A7Z2_9ACTN</name>
<dbReference type="EMBL" id="BOMN01000158">
    <property type="protein sequence ID" value="GIE26908.1"/>
    <property type="molecule type" value="Genomic_DNA"/>
</dbReference>
<keyword evidence="1" id="KW-0732">Signal</keyword>
<organism evidence="2 3">
    <name type="scientific">Winogradskya humida</name>
    <dbReference type="NCBI Taxonomy" id="113566"/>
    <lineage>
        <taxon>Bacteria</taxon>
        <taxon>Bacillati</taxon>
        <taxon>Actinomycetota</taxon>
        <taxon>Actinomycetes</taxon>
        <taxon>Micromonosporales</taxon>
        <taxon>Micromonosporaceae</taxon>
        <taxon>Winogradskya</taxon>
    </lineage>
</organism>
<dbReference type="RefSeq" id="WP_203843799.1">
    <property type="nucleotide sequence ID" value="NZ_BAAATV010000049.1"/>
</dbReference>
<protein>
    <recommendedName>
        <fullName evidence="4">Secreted protein</fullName>
    </recommendedName>
</protein>
<proteinExistence type="predicted"/>
<feature type="chain" id="PRO_5046891823" description="Secreted protein" evidence="1">
    <location>
        <begin position="30"/>
        <end position="138"/>
    </location>
</feature>
<evidence type="ECO:0000313" key="2">
    <source>
        <dbReference type="EMBL" id="GIE26908.1"/>
    </source>
</evidence>